<dbReference type="InterPro" id="IPR050528">
    <property type="entry name" value="L-type_Lectin-RKs"/>
</dbReference>
<dbReference type="FunFam" id="3.30.200.20:FF:000112">
    <property type="entry name" value="Lectin-domain containing receptor kinase A4.3"/>
    <property type="match status" value="1"/>
</dbReference>
<evidence type="ECO:0000256" key="5">
    <source>
        <dbReference type="ARBA" id="ARBA00022475"/>
    </source>
</evidence>
<evidence type="ECO:0000256" key="12">
    <source>
        <dbReference type="ARBA" id="ARBA00022777"/>
    </source>
</evidence>
<evidence type="ECO:0000256" key="15">
    <source>
        <dbReference type="ARBA" id="ARBA00023136"/>
    </source>
</evidence>
<keyword evidence="16" id="KW-0675">Receptor</keyword>
<evidence type="ECO:0000313" key="22">
    <source>
        <dbReference type="EMBL" id="KAK1633181.1"/>
    </source>
</evidence>
<comment type="similarity">
    <text evidence="3">In the C-terminal section; belongs to the protein kinase superfamily. Ser/Thr protein kinase family.</text>
</comment>
<dbReference type="FunFam" id="1.10.510.10:FF:000240">
    <property type="entry name" value="Lectin-domain containing receptor kinase A4.3"/>
    <property type="match status" value="1"/>
</dbReference>
<dbReference type="InterPro" id="IPR008271">
    <property type="entry name" value="Ser/Thr_kinase_AS"/>
</dbReference>
<keyword evidence="13 18" id="KW-0067">ATP-binding</keyword>
<keyword evidence="9" id="KW-0732">Signal</keyword>
<dbReference type="SUPFAM" id="SSF56112">
    <property type="entry name" value="Protein kinase-like (PK-like)"/>
    <property type="match status" value="1"/>
</dbReference>
<protein>
    <recommendedName>
        <fullName evidence="4">non-specific serine/threonine protein kinase</fullName>
        <ecNumber evidence="4">2.7.11.1</ecNumber>
    </recommendedName>
</protein>
<evidence type="ECO:0000256" key="4">
    <source>
        <dbReference type="ARBA" id="ARBA00012513"/>
    </source>
</evidence>
<evidence type="ECO:0000256" key="19">
    <source>
        <dbReference type="SAM" id="MobiDB-lite"/>
    </source>
</evidence>
<dbReference type="PROSITE" id="PS00107">
    <property type="entry name" value="PROTEIN_KINASE_ATP"/>
    <property type="match status" value="1"/>
</dbReference>
<keyword evidence="12" id="KW-0418">Kinase</keyword>
<feature type="binding site" evidence="18">
    <location>
        <position position="410"/>
    </location>
    <ligand>
        <name>ATP</name>
        <dbReference type="ChEBI" id="CHEBI:30616"/>
    </ligand>
</feature>
<dbReference type="PANTHER" id="PTHR27007">
    <property type="match status" value="1"/>
</dbReference>
<evidence type="ECO:0000256" key="1">
    <source>
        <dbReference type="ARBA" id="ARBA00004251"/>
    </source>
</evidence>
<evidence type="ECO:0000256" key="20">
    <source>
        <dbReference type="SAM" id="Phobius"/>
    </source>
</evidence>
<feature type="compositionally biased region" description="Acidic residues" evidence="19">
    <location>
        <begin position="679"/>
        <end position="693"/>
    </location>
</feature>
<evidence type="ECO:0000256" key="16">
    <source>
        <dbReference type="ARBA" id="ARBA00023170"/>
    </source>
</evidence>
<comment type="subcellular location">
    <subcellularLocation>
        <location evidence="1">Cell membrane</location>
        <topology evidence="1">Single-pass type I membrane protein</topology>
    </subcellularLocation>
</comment>
<dbReference type="InterPro" id="IPR011009">
    <property type="entry name" value="Kinase-like_dom_sf"/>
</dbReference>
<keyword evidence="8 20" id="KW-0812">Transmembrane</keyword>
<dbReference type="GO" id="GO:0004674">
    <property type="term" value="F:protein serine/threonine kinase activity"/>
    <property type="evidence" value="ECO:0007669"/>
    <property type="project" value="UniProtKB-KW"/>
</dbReference>
<proteinExistence type="inferred from homology"/>
<gene>
    <name evidence="22" type="ORF">QYE76_007496</name>
</gene>
<evidence type="ECO:0000256" key="17">
    <source>
        <dbReference type="ARBA" id="ARBA00023180"/>
    </source>
</evidence>
<dbReference type="InterPro" id="IPR017441">
    <property type="entry name" value="Protein_kinase_ATP_BS"/>
</dbReference>
<dbReference type="PROSITE" id="PS00108">
    <property type="entry name" value="PROTEIN_KINASE_ST"/>
    <property type="match status" value="1"/>
</dbReference>
<dbReference type="CDD" id="cd06899">
    <property type="entry name" value="lectin_legume_LecRK_Arcelin_ConA"/>
    <property type="match status" value="1"/>
</dbReference>
<feature type="region of interest" description="Disordered" evidence="19">
    <location>
        <begin position="679"/>
        <end position="699"/>
    </location>
</feature>
<dbReference type="SUPFAM" id="SSF49899">
    <property type="entry name" value="Concanavalin A-like lectins/glucanases"/>
    <property type="match status" value="1"/>
</dbReference>
<dbReference type="Pfam" id="PF13963">
    <property type="entry name" value="Transpos_assoc"/>
    <property type="match status" value="1"/>
</dbReference>
<evidence type="ECO:0000259" key="21">
    <source>
        <dbReference type="PROSITE" id="PS50011"/>
    </source>
</evidence>
<name>A0AAD8W5E3_LOLMU</name>
<dbReference type="Gene3D" id="1.10.510.10">
    <property type="entry name" value="Transferase(Phosphotransferase) domain 1"/>
    <property type="match status" value="1"/>
</dbReference>
<evidence type="ECO:0000256" key="9">
    <source>
        <dbReference type="ARBA" id="ARBA00022729"/>
    </source>
</evidence>
<dbReference type="Pfam" id="PF00069">
    <property type="entry name" value="Pkinase"/>
    <property type="match status" value="1"/>
</dbReference>
<dbReference type="PROSITE" id="PS50011">
    <property type="entry name" value="PROTEIN_KINASE_DOM"/>
    <property type="match status" value="1"/>
</dbReference>
<dbReference type="EC" id="2.7.11.1" evidence="4"/>
<dbReference type="InterPro" id="IPR001220">
    <property type="entry name" value="Legume_lectin_dom"/>
</dbReference>
<sequence length="766" mass="85827">MTRDLEANPSNSRQAAEMLSTAASSAPPPQTAALAAPPRRRRAAPRAASPCRAAAAAPPPSLAPRRPRRLVPQTADIQVDKGIVEVRDPLSRGLEGFRDLQHLLQRVWKVFKKRNKGNFAETLTFTPVPYPIMSLHGMAFIVAPSTNFSDAVASQYLGFMNSQNNGNMSNHIFAVELDTILNIEFDDINDNHVGIDINNLHSIQSYPAGYYDNTYSSFQNMSLISGDAMQVWVDYNGEAKKISVTMAPLQMAKPTRPLISAYYDLSTVLKEPSYIGFSSSTGAADSRHYVLGWSFGMNKPAPVINIAQLPKLPRQGPKHQSKLLEIILPIASATIIIVLGAVVILLVKRRKRYAELKEDWEVKFGPHRLSYKDLHNATKGFQSNHLLGAGGFGKVYKGTLPSSKLDIAVKRVSHESRQGMKEFVAEIVSIGRIRHRNLVRLLGYSRRKGELLLVYDYMSNGSLDKYLYCYEHKPKLGWAQRFRVIKGIASGLFYLHEKWEKVVIHRDIKASNVLLDSEMNGRLGDFGLARLYDHGSDLQTTHVVGTMGYLAPELVSTGKASPLTDVFAFGIFLLEMSHPWMYGNRCAPAFREGVNSFLLVAEANKSKQGFMCCPCLKCKNEKDYSCSRDIKSHLLRFGFMSSYNVWTKHGEEGVMMEDGDEEEDNDDQYRSMFSECDDTAMEDNEEEGGEEQAADDRVDDDLRRAISDARRDCGTDKERLQFDKMLEDHHKLLYPGCEDGQRKLGSILQLLKWKAEVGVTGSEFEN</sequence>
<evidence type="ECO:0000256" key="18">
    <source>
        <dbReference type="PROSITE-ProRule" id="PRU10141"/>
    </source>
</evidence>
<dbReference type="InterPro" id="IPR029480">
    <property type="entry name" value="Transpos_assoc"/>
</dbReference>
<reference evidence="22" key="1">
    <citation type="submission" date="2023-07" db="EMBL/GenBank/DDBJ databases">
        <title>A chromosome-level genome assembly of Lolium multiflorum.</title>
        <authorList>
            <person name="Chen Y."/>
            <person name="Copetti D."/>
            <person name="Kolliker R."/>
            <person name="Studer B."/>
        </authorList>
    </citation>
    <scope>NUCLEOTIDE SEQUENCE</scope>
    <source>
        <strain evidence="22">02402/16</strain>
        <tissue evidence="22">Leaf</tissue>
    </source>
</reference>
<dbReference type="Gene3D" id="2.60.120.200">
    <property type="match status" value="1"/>
</dbReference>
<dbReference type="Pfam" id="PF00139">
    <property type="entry name" value="Lectin_legB"/>
    <property type="match status" value="1"/>
</dbReference>
<dbReference type="FunFam" id="2.60.120.200:FF:000112">
    <property type="entry name" value="L-type lectin-domain containing receptor kinase V.9"/>
    <property type="match status" value="1"/>
</dbReference>
<feature type="domain" description="Protein kinase" evidence="21">
    <location>
        <begin position="381"/>
        <end position="733"/>
    </location>
</feature>
<keyword evidence="14 20" id="KW-1133">Transmembrane helix</keyword>
<feature type="transmembrane region" description="Helical" evidence="20">
    <location>
        <begin position="326"/>
        <end position="347"/>
    </location>
</feature>
<keyword evidence="23" id="KW-1185">Reference proteome</keyword>
<evidence type="ECO:0000256" key="13">
    <source>
        <dbReference type="ARBA" id="ARBA00022840"/>
    </source>
</evidence>
<keyword evidence="6" id="KW-0723">Serine/threonine-protein kinase</keyword>
<dbReference type="SMART" id="SM00220">
    <property type="entry name" value="S_TKc"/>
    <property type="match status" value="1"/>
</dbReference>
<feature type="region of interest" description="Disordered" evidence="19">
    <location>
        <begin position="1"/>
        <end position="73"/>
    </location>
</feature>
<evidence type="ECO:0000256" key="10">
    <source>
        <dbReference type="ARBA" id="ARBA00022734"/>
    </source>
</evidence>
<organism evidence="22 23">
    <name type="scientific">Lolium multiflorum</name>
    <name type="common">Italian ryegrass</name>
    <name type="synonym">Lolium perenne subsp. multiflorum</name>
    <dbReference type="NCBI Taxonomy" id="4521"/>
    <lineage>
        <taxon>Eukaryota</taxon>
        <taxon>Viridiplantae</taxon>
        <taxon>Streptophyta</taxon>
        <taxon>Embryophyta</taxon>
        <taxon>Tracheophyta</taxon>
        <taxon>Spermatophyta</taxon>
        <taxon>Magnoliopsida</taxon>
        <taxon>Liliopsida</taxon>
        <taxon>Poales</taxon>
        <taxon>Poaceae</taxon>
        <taxon>BOP clade</taxon>
        <taxon>Pooideae</taxon>
        <taxon>Poodae</taxon>
        <taxon>Poeae</taxon>
        <taxon>Poeae Chloroplast Group 2 (Poeae type)</taxon>
        <taxon>Loliodinae</taxon>
        <taxon>Loliinae</taxon>
        <taxon>Lolium</taxon>
    </lineage>
</organism>
<feature type="compositionally biased region" description="Low complexity" evidence="19">
    <location>
        <begin position="45"/>
        <end position="56"/>
    </location>
</feature>
<evidence type="ECO:0000256" key="3">
    <source>
        <dbReference type="ARBA" id="ARBA00010217"/>
    </source>
</evidence>
<comment type="similarity">
    <text evidence="2">In the N-terminal section; belongs to the leguminous lectin family.</text>
</comment>
<keyword evidence="5" id="KW-1003">Cell membrane</keyword>
<evidence type="ECO:0000256" key="2">
    <source>
        <dbReference type="ARBA" id="ARBA00008536"/>
    </source>
</evidence>
<keyword evidence="11 18" id="KW-0547">Nucleotide-binding</keyword>
<comment type="caution">
    <text evidence="22">The sequence shown here is derived from an EMBL/GenBank/DDBJ whole genome shotgun (WGS) entry which is preliminary data.</text>
</comment>
<keyword evidence="10" id="KW-0430">Lectin</keyword>
<dbReference type="GO" id="GO:0030246">
    <property type="term" value="F:carbohydrate binding"/>
    <property type="evidence" value="ECO:0007669"/>
    <property type="project" value="UniProtKB-KW"/>
</dbReference>
<accession>A0AAD8W5E3</accession>
<keyword evidence="17" id="KW-0325">Glycoprotein</keyword>
<dbReference type="EMBL" id="JAUUTY010000005">
    <property type="protein sequence ID" value="KAK1633181.1"/>
    <property type="molecule type" value="Genomic_DNA"/>
</dbReference>
<keyword evidence="15 20" id="KW-0472">Membrane</keyword>
<dbReference type="GO" id="GO:0005524">
    <property type="term" value="F:ATP binding"/>
    <property type="evidence" value="ECO:0007669"/>
    <property type="project" value="UniProtKB-UniRule"/>
</dbReference>
<evidence type="ECO:0000256" key="11">
    <source>
        <dbReference type="ARBA" id="ARBA00022741"/>
    </source>
</evidence>
<dbReference type="GO" id="GO:0002229">
    <property type="term" value="P:defense response to oomycetes"/>
    <property type="evidence" value="ECO:0007669"/>
    <property type="project" value="UniProtKB-ARBA"/>
</dbReference>
<dbReference type="InterPro" id="IPR000719">
    <property type="entry name" value="Prot_kinase_dom"/>
</dbReference>
<evidence type="ECO:0000256" key="6">
    <source>
        <dbReference type="ARBA" id="ARBA00022527"/>
    </source>
</evidence>
<dbReference type="Gene3D" id="3.30.200.20">
    <property type="entry name" value="Phosphorylase Kinase, domain 1"/>
    <property type="match status" value="1"/>
</dbReference>
<keyword evidence="7" id="KW-0808">Transferase</keyword>
<evidence type="ECO:0000256" key="14">
    <source>
        <dbReference type="ARBA" id="ARBA00022989"/>
    </source>
</evidence>
<dbReference type="InterPro" id="IPR013320">
    <property type="entry name" value="ConA-like_dom_sf"/>
</dbReference>
<dbReference type="GO" id="GO:0005886">
    <property type="term" value="C:plasma membrane"/>
    <property type="evidence" value="ECO:0007669"/>
    <property type="project" value="UniProtKB-SubCell"/>
</dbReference>
<dbReference type="Proteomes" id="UP001231189">
    <property type="component" value="Unassembled WGS sequence"/>
</dbReference>
<dbReference type="AlphaFoldDB" id="A0AAD8W5E3"/>
<evidence type="ECO:0000256" key="8">
    <source>
        <dbReference type="ARBA" id="ARBA00022692"/>
    </source>
</evidence>
<evidence type="ECO:0000256" key="7">
    <source>
        <dbReference type="ARBA" id="ARBA00022679"/>
    </source>
</evidence>
<evidence type="ECO:0000313" key="23">
    <source>
        <dbReference type="Proteomes" id="UP001231189"/>
    </source>
</evidence>